<dbReference type="Proteomes" id="UP000198863">
    <property type="component" value="Unassembled WGS sequence"/>
</dbReference>
<keyword evidence="2 6" id="KW-0808">Transferase</keyword>
<protein>
    <submittedName>
        <fullName evidence="6">Glycosyltransferase involved in cell wall bisynthesis</fullName>
    </submittedName>
</protein>
<dbReference type="AlphaFoldDB" id="A0A1G7YSH5"/>
<evidence type="ECO:0000313" key="6">
    <source>
        <dbReference type="EMBL" id="SDG99206.1"/>
    </source>
</evidence>
<evidence type="ECO:0000256" key="2">
    <source>
        <dbReference type="ARBA" id="ARBA00022679"/>
    </source>
</evidence>
<dbReference type="PANTHER" id="PTHR12526">
    <property type="entry name" value="GLYCOSYLTRANSFERASE"/>
    <property type="match status" value="1"/>
</dbReference>
<dbReference type="InterPro" id="IPR028098">
    <property type="entry name" value="Glyco_trans_4-like_N"/>
</dbReference>
<feature type="region of interest" description="Disordered" evidence="3">
    <location>
        <begin position="383"/>
        <end position="404"/>
    </location>
</feature>
<feature type="domain" description="Glycosyltransferase subfamily 4-like N-terminal" evidence="5">
    <location>
        <begin position="18"/>
        <end position="132"/>
    </location>
</feature>
<keyword evidence="7" id="KW-1185">Reference proteome</keyword>
<evidence type="ECO:0000313" key="7">
    <source>
        <dbReference type="Proteomes" id="UP000198863"/>
    </source>
</evidence>
<evidence type="ECO:0000256" key="1">
    <source>
        <dbReference type="ARBA" id="ARBA00022676"/>
    </source>
</evidence>
<dbReference type="Gene3D" id="3.40.50.2000">
    <property type="entry name" value="Glycogen Phosphorylase B"/>
    <property type="match status" value="2"/>
</dbReference>
<dbReference type="SUPFAM" id="SSF53756">
    <property type="entry name" value="UDP-Glycosyltransferase/glycogen phosphorylase"/>
    <property type="match status" value="1"/>
</dbReference>
<evidence type="ECO:0000259" key="4">
    <source>
        <dbReference type="Pfam" id="PF00534"/>
    </source>
</evidence>
<sequence>MKVLMDAGPWLAVPPVGYGGLENVVATLTGELCDRGHEVVLATVGESAQPAAERVSAFATGQFHRLAGPYPEVVGVAHAHARLVLDTLARHAAAGAPFDLVHTHLEVVGPAVLGALGVSAPPVVHTLHWDLARNADFYATFDGGGRVGYVGVSASQLERGPDLLRRQALGHVPLAVPPATAPPLPRGARGAHAVLLARLTPAKGAPTAIAACARAGVPLVLAGPVGPHPDVASLQAALADDRAPLGADVAWFLEHVQPHLDGERVRWVGSVSGRAKAELLATARAALFPVAWEEPGGTAVCEALTVGTPVVAMARGCLPTLVDHGRTGFLATDLDGFTDGLRRVDEVDPADCAAVARERFAPAVMAAAYEAVYRRVLGRAPEQTRPLTLPGPRTPRSGRAAAAR</sequence>
<dbReference type="Pfam" id="PF13439">
    <property type="entry name" value="Glyco_transf_4"/>
    <property type="match status" value="1"/>
</dbReference>
<name>A0A1G7YSH5_9ACTN</name>
<dbReference type="InterPro" id="IPR001296">
    <property type="entry name" value="Glyco_trans_1"/>
</dbReference>
<evidence type="ECO:0000259" key="5">
    <source>
        <dbReference type="Pfam" id="PF13439"/>
    </source>
</evidence>
<evidence type="ECO:0000256" key="3">
    <source>
        <dbReference type="SAM" id="MobiDB-lite"/>
    </source>
</evidence>
<dbReference type="EMBL" id="FNCF01000007">
    <property type="protein sequence ID" value="SDG99206.1"/>
    <property type="molecule type" value="Genomic_DNA"/>
</dbReference>
<reference evidence="7" key="1">
    <citation type="submission" date="2016-10" db="EMBL/GenBank/DDBJ databases">
        <authorList>
            <person name="Varghese N."/>
            <person name="Submissions S."/>
        </authorList>
    </citation>
    <scope>NUCLEOTIDE SEQUENCE [LARGE SCALE GENOMIC DNA]</scope>
    <source>
        <strain evidence="7">DSM 44526</strain>
    </source>
</reference>
<feature type="compositionally biased region" description="Low complexity" evidence="3">
    <location>
        <begin position="384"/>
        <end position="395"/>
    </location>
</feature>
<organism evidence="6 7">
    <name type="scientific">Klenkia brasiliensis</name>
    <dbReference type="NCBI Taxonomy" id="333142"/>
    <lineage>
        <taxon>Bacteria</taxon>
        <taxon>Bacillati</taxon>
        <taxon>Actinomycetota</taxon>
        <taxon>Actinomycetes</taxon>
        <taxon>Geodermatophilales</taxon>
        <taxon>Geodermatophilaceae</taxon>
        <taxon>Klenkia</taxon>
    </lineage>
</organism>
<dbReference type="PANTHER" id="PTHR12526:SF595">
    <property type="entry name" value="BLL5217 PROTEIN"/>
    <property type="match status" value="1"/>
</dbReference>
<keyword evidence="1" id="KW-0328">Glycosyltransferase</keyword>
<proteinExistence type="predicted"/>
<accession>A0A1G7YSH5</accession>
<gene>
    <name evidence="6" type="ORF">SAMN05660324_4066</name>
</gene>
<feature type="domain" description="Glycosyl transferase family 1" evidence="4">
    <location>
        <begin position="194"/>
        <end position="332"/>
    </location>
</feature>
<dbReference type="Pfam" id="PF00534">
    <property type="entry name" value="Glycos_transf_1"/>
    <property type="match status" value="1"/>
</dbReference>
<dbReference type="GO" id="GO:0016757">
    <property type="term" value="F:glycosyltransferase activity"/>
    <property type="evidence" value="ECO:0007669"/>
    <property type="project" value="UniProtKB-KW"/>
</dbReference>